<dbReference type="InterPro" id="IPR032675">
    <property type="entry name" value="LRR_dom_sf"/>
</dbReference>
<dbReference type="Pfam" id="PF23598">
    <property type="entry name" value="LRR_14"/>
    <property type="match status" value="1"/>
</dbReference>
<sequence length="529" mass="59506">MTLEDSWEAIKQAAEKNRHELVLSGPSVSKLIETSGLDENLFNLHNLNYLNVTRTCLKEMPPDIAKLMNLTTLVLHSNELAELPSEIAKLPKLKMLDCSRNKLTCLPQELGNHPELNTLNLASNFLREIPSLNSCIKLSVLDLSNNRLESFPDICHAELTHLSEIHVNGNQITEIPFTINLLQGLKVLNVGDNSIPVVPSELADCSKLKEVCLKGNKLLDKRLTKLINQCSTKQVLDYIKLHCPRSELSTTEANKSKKGKKNQKVSESENLVDDLTHKLKVLKIADDTPVIRVTEHVKNIRPYIAACIVKNIGFTEDSFKKFIQLQTRLHDGICEKRNAATIATHDLKLIAPGDLTYTAKLPMELEIKPLSRNKMYTGAELFQKLQAEAEHLRKEKKRNVYSGIHKYLYLLEGKSLFPCLVDQSQQVISFPPITNSDITKMSPSTQAMLVEVTSATSFTVCRNVLDEFLKELIVSGVTDSTELKDTDDKLNNLIVQQIRVVDTQGNLKIIYPSRSDLNFNEKLIGVLRE</sequence>
<dbReference type="GO" id="GO:0004826">
    <property type="term" value="F:phenylalanine-tRNA ligase activity"/>
    <property type="evidence" value="ECO:0007669"/>
    <property type="project" value="InterPro"/>
</dbReference>
<dbReference type="InterPro" id="IPR055414">
    <property type="entry name" value="LRR_R13L4/SHOC2-like"/>
</dbReference>
<evidence type="ECO:0000313" key="5">
    <source>
        <dbReference type="RefSeq" id="XP_011632700.1"/>
    </source>
</evidence>
<proteinExistence type="predicted"/>
<protein>
    <submittedName>
        <fullName evidence="5">Leucine-rich repeat-containing protein 47-like</fullName>
    </submittedName>
</protein>
<dbReference type="SMART" id="SM00369">
    <property type="entry name" value="LRR_TYP"/>
    <property type="match status" value="7"/>
</dbReference>
<evidence type="ECO:0000256" key="1">
    <source>
        <dbReference type="ARBA" id="ARBA00022614"/>
    </source>
</evidence>
<organism evidence="4 5">
    <name type="scientific">Pogonomyrmex barbatus</name>
    <name type="common">red harvester ant</name>
    <dbReference type="NCBI Taxonomy" id="144034"/>
    <lineage>
        <taxon>Eukaryota</taxon>
        <taxon>Metazoa</taxon>
        <taxon>Ecdysozoa</taxon>
        <taxon>Arthropoda</taxon>
        <taxon>Hexapoda</taxon>
        <taxon>Insecta</taxon>
        <taxon>Pterygota</taxon>
        <taxon>Neoptera</taxon>
        <taxon>Endopterygota</taxon>
        <taxon>Hymenoptera</taxon>
        <taxon>Apocrita</taxon>
        <taxon>Aculeata</taxon>
        <taxon>Formicoidea</taxon>
        <taxon>Formicidae</taxon>
        <taxon>Myrmicinae</taxon>
        <taxon>Pogonomyrmex</taxon>
    </lineage>
</organism>
<dbReference type="GO" id="GO:0006432">
    <property type="term" value="P:phenylalanyl-tRNA aminoacylation"/>
    <property type="evidence" value="ECO:0007669"/>
    <property type="project" value="InterPro"/>
</dbReference>
<dbReference type="PROSITE" id="PS51450">
    <property type="entry name" value="LRR"/>
    <property type="match status" value="2"/>
</dbReference>
<dbReference type="PANTHER" id="PTHR10947">
    <property type="entry name" value="PHENYLALANYL-TRNA SYNTHETASE BETA CHAIN AND LEUCINE-RICH REPEAT-CONTAINING PROTEIN 47"/>
    <property type="match status" value="1"/>
</dbReference>
<dbReference type="SMART" id="SM00364">
    <property type="entry name" value="LRR_BAC"/>
    <property type="match status" value="6"/>
</dbReference>
<dbReference type="PANTHER" id="PTHR10947:SF3">
    <property type="entry name" value="LEUCINE-RICH REPEAT-CONTAINING PROTEIN 47"/>
    <property type="match status" value="1"/>
</dbReference>
<evidence type="ECO:0000259" key="3">
    <source>
        <dbReference type="SMART" id="SM00873"/>
    </source>
</evidence>
<dbReference type="InterPro" id="IPR003591">
    <property type="entry name" value="Leu-rich_rpt_typical-subtyp"/>
</dbReference>
<dbReference type="OrthoDB" id="67933at2759"/>
<name>A0A6I9VWU6_9HYME</name>
<feature type="domain" description="B3/B4 tRNA-binding" evidence="3">
    <location>
        <begin position="300"/>
        <end position="475"/>
    </location>
</feature>
<reference evidence="5" key="1">
    <citation type="submission" date="2025-08" db="UniProtKB">
        <authorList>
            <consortium name="RefSeq"/>
        </authorList>
    </citation>
    <scope>IDENTIFICATION</scope>
</reference>
<dbReference type="InterPro" id="IPR001611">
    <property type="entry name" value="Leu-rich_rpt"/>
</dbReference>
<dbReference type="GO" id="GO:0003723">
    <property type="term" value="F:RNA binding"/>
    <property type="evidence" value="ECO:0007669"/>
    <property type="project" value="InterPro"/>
</dbReference>
<dbReference type="RefSeq" id="XP_011632700.1">
    <property type="nucleotide sequence ID" value="XM_011634398.2"/>
</dbReference>
<dbReference type="AlphaFoldDB" id="A0A6I9VWU6"/>
<dbReference type="KEGG" id="pbar:105424262"/>
<dbReference type="InterPro" id="IPR020825">
    <property type="entry name" value="Phe-tRNA_synthase-like_B3/B4"/>
</dbReference>
<keyword evidence="1" id="KW-0433">Leucine-rich repeat</keyword>
<dbReference type="InterPro" id="IPR005146">
    <property type="entry name" value="B3/B4_tRNA-bd"/>
</dbReference>
<dbReference type="Proteomes" id="UP000504615">
    <property type="component" value="Unplaced"/>
</dbReference>
<evidence type="ECO:0000313" key="4">
    <source>
        <dbReference type="Proteomes" id="UP000504615"/>
    </source>
</evidence>
<dbReference type="Gene3D" id="3.50.40.10">
    <property type="entry name" value="Phenylalanyl-trna Synthetase, Chain B, domain 3"/>
    <property type="match status" value="1"/>
</dbReference>
<dbReference type="GeneID" id="105424262"/>
<dbReference type="SUPFAM" id="SSF52058">
    <property type="entry name" value="L domain-like"/>
    <property type="match status" value="1"/>
</dbReference>
<dbReference type="InterPro" id="IPR045060">
    <property type="entry name" value="Phe-tRNA-ligase_IIc_bsu"/>
</dbReference>
<accession>A0A6I9VWU6</accession>
<dbReference type="Pfam" id="PF00560">
    <property type="entry name" value="LRR_1"/>
    <property type="match status" value="1"/>
</dbReference>
<dbReference type="SMART" id="SM00873">
    <property type="entry name" value="B3_4"/>
    <property type="match status" value="1"/>
</dbReference>
<keyword evidence="2" id="KW-0677">Repeat</keyword>
<keyword evidence="4" id="KW-1185">Reference proteome</keyword>
<gene>
    <name evidence="5" type="primary">LOC105424262</name>
</gene>
<evidence type="ECO:0000256" key="2">
    <source>
        <dbReference type="ARBA" id="ARBA00022737"/>
    </source>
</evidence>
<dbReference type="Gene3D" id="3.80.10.10">
    <property type="entry name" value="Ribonuclease Inhibitor"/>
    <property type="match status" value="2"/>
</dbReference>